<name>A0A3M7T7D0_BRAPC</name>
<organism evidence="1 2">
    <name type="scientific">Brachionus plicatilis</name>
    <name type="common">Marine rotifer</name>
    <name type="synonym">Brachionus muelleri</name>
    <dbReference type="NCBI Taxonomy" id="10195"/>
    <lineage>
        <taxon>Eukaryota</taxon>
        <taxon>Metazoa</taxon>
        <taxon>Spiralia</taxon>
        <taxon>Gnathifera</taxon>
        <taxon>Rotifera</taxon>
        <taxon>Eurotatoria</taxon>
        <taxon>Monogononta</taxon>
        <taxon>Pseudotrocha</taxon>
        <taxon>Ploima</taxon>
        <taxon>Brachionidae</taxon>
        <taxon>Brachionus</taxon>
    </lineage>
</organism>
<reference evidence="1 2" key="1">
    <citation type="journal article" date="2018" name="Sci. Rep.">
        <title>Genomic signatures of local adaptation to the degree of environmental predictability in rotifers.</title>
        <authorList>
            <person name="Franch-Gras L."/>
            <person name="Hahn C."/>
            <person name="Garcia-Roger E.M."/>
            <person name="Carmona M.J."/>
            <person name="Serra M."/>
            <person name="Gomez A."/>
        </authorList>
    </citation>
    <scope>NUCLEOTIDE SEQUENCE [LARGE SCALE GENOMIC DNA]</scope>
    <source>
        <strain evidence="1">HYR1</strain>
    </source>
</reference>
<sequence length="110" mass="12933">MSTCSLLSISFKLASLLVSRSRDEICFNANILPGLWYVFYILDTRMYIENKKIDLIEDIPIFNHCGHLKKNLKKIKNLFSKRLYELRKLNYLSKDDNRAETPFDSHSISD</sequence>
<dbReference type="EMBL" id="REGN01000171">
    <property type="protein sequence ID" value="RNA43954.1"/>
    <property type="molecule type" value="Genomic_DNA"/>
</dbReference>
<accession>A0A3M7T7D0</accession>
<evidence type="ECO:0000313" key="2">
    <source>
        <dbReference type="Proteomes" id="UP000276133"/>
    </source>
</evidence>
<dbReference type="AlphaFoldDB" id="A0A3M7T7D0"/>
<dbReference type="Proteomes" id="UP000276133">
    <property type="component" value="Unassembled WGS sequence"/>
</dbReference>
<comment type="caution">
    <text evidence="1">The sequence shown here is derived from an EMBL/GenBank/DDBJ whole genome shotgun (WGS) entry which is preliminary data.</text>
</comment>
<protein>
    <submittedName>
        <fullName evidence="1">Uncharacterized protein</fullName>
    </submittedName>
</protein>
<gene>
    <name evidence="1" type="ORF">BpHYR1_014635</name>
</gene>
<evidence type="ECO:0000313" key="1">
    <source>
        <dbReference type="EMBL" id="RNA43954.1"/>
    </source>
</evidence>
<keyword evidence="2" id="KW-1185">Reference proteome</keyword>
<proteinExistence type="predicted"/>